<feature type="compositionally biased region" description="Basic and acidic residues" evidence="1">
    <location>
        <begin position="29"/>
        <end position="53"/>
    </location>
</feature>
<dbReference type="PANTHER" id="PTHR43721">
    <property type="entry name" value="ELONGATION FACTOR TU-RELATED"/>
    <property type="match status" value="1"/>
</dbReference>
<dbReference type="EMBL" id="CAXHTA020000009">
    <property type="protein sequence ID" value="CAL5223670.1"/>
    <property type="molecule type" value="Genomic_DNA"/>
</dbReference>
<dbReference type="InterPro" id="IPR027417">
    <property type="entry name" value="P-loop_NTPase"/>
</dbReference>
<feature type="domain" description="Tr-type G" evidence="2">
    <location>
        <begin position="259"/>
        <end position="513"/>
    </location>
</feature>
<feature type="region of interest" description="Disordered" evidence="1">
    <location>
        <begin position="991"/>
        <end position="1029"/>
    </location>
</feature>
<keyword evidence="4" id="KW-1185">Reference proteome</keyword>
<dbReference type="Proteomes" id="UP001497392">
    <property type="component" value="Unassembled WGS sequence"/>
</dbReference>
<name>A0ABP1FUU9_9CHLO</name>
<dbReference type="InterPro" id="IPR000795">
    <property type="entry name" value="T_Tr_GTP-bd_dom"/>
</dbReference>
<dbReference type="Pfam" id="PF00009">
    <property type="entry name" value="GTP_EFTU"/>
    <property type="match status" value="1"/>
</dbReference>
<feature type="region of interest" description="Disordered" evidence="1">
    <location>
        <begin position="1087"/>
        <end position="1120"/>
    </location>
</feature>
<feature type="region of interest" description="Disordered" evidence="1">
    <location>
        <begin position="702"/>
        <end position="821"/>
    </location>
</feature>
<organism evidence="3 4">
    <name type="scientific">Coccomyxa viridis</name>
    <dbReference type="NCBI Taxonomy" id="1274662"/>
    <lineage>
        <taxon>Eukaryota</taxon>
        <taxon>Viridiplantae</taxon>
        <taxon>Chlorophyta</taxon>
        <taxon>core chlorophytes</taxon>
        <taxon>Trebouxiophyceae</taxon>
        <taxon>Trebouxiophyceae incertae sedis</taxon>
        <taxon>Coccomyxaceae</taxon>
        <taxon>Coccomyxa</taxon>
    </lineage>
</organism>
<feature type="compositionally biased region" description="Low complexity" evidence="1">
    <location>
        <begin position="1001"/>
        <end position="1017"/>
    </location>
</feature>
<evidence type="ECO:0000313" key="4">
    <source>
        <dbReference type="Proteomes" id="UP001497392"/>
    </source>
</evidence>
<evidence type="ECO:0000256" key="1">
    <source>
        <dbReference type="SAM" id="MobiDB-lite"/>
    </source>
</evidence>
<feature type="compositionally biased region" description="Low complexity" evidence="1">
    <location>
        <begin position="704"/>
        <end position="722"/>
    </location>
</feature>
<feature type="compositionally biased region" description="Polar residues" evidence="1">
    <location>
        <begin position="747"/>
        <end position="782"/>
    </location>
</feature>
<dbReference type="Gene3D" id="2.40.30.10">
    <property type="entry name" value="Translation factors"/>
    <property type="match status" value="1"/>
</dbReference>
<feature type="region of interest" description="Disordered" evidence="1">
    <location>
        <begin position="1"/>
        <end position="124"/>
    </location>
</feature>
<dbReference type="InterPro" id="IPR009000">
    <property type="entry name" value="Transl_B-barrel_sf"/>
</dbReference>
<reference evidence="3 4" key="1">
    <citation type="submission" date="2024-06" db="EMBL/GenBank/DDBJ databases">
        <authorList>
            <person name="Kraege A."/>
            <person name="Thomma B."/>
        </authorList>
    </citation>
    <scope>NUCLEOTIDE SEQUENCE [LARGE SCALE GENOMIC DNA]</scope>
</reference>
<evidence type="ECO:0000313" key="3">
    <source>
        <dbReference type="EMBL" id="CAL5223670.1"/>
    </source>
</evidence>
<proteinExistence type="predicted"/>
<gene>
    <name evidence="3" type="primary">g6218</name>
    <name evidence="3" type="ORF">VP750_LOCUS5329</name>
</gene>
<comment type="caution">
    <text evidence="3">The sequence shown here is derived from an EMBL/GenBank/DDBJ whole genome shotgun (WGS) entry which is preliminary data.</text>
</comment>
<feature type="compositionally biased region" description="Basic and acidic residues" evidence="1">
    <location>
        <begin position="1087"/>
        <end position="1108"/>
    </location>
</feature>
<feature type="compositionally biased region" description="Low complexity" evidence="1">
    <location>
        <begin position="67"/>
        <end position="114"/>
    </location>
</feature>
<evidence type="ECO:0000259" key="2">
    <source>
        <dbReference type="Pfam" id="PF00009"/>
    </source>
</evidence>
<protein>
    <submittedName>
        <fullName evidence="3">G6218 protein</fullName>
    </submittedName>
</protein>
<dbReference type="SUPFAM" id="SSF52540">
    <property type="entry name" value="P-loop containing nucleoside triphosphate hydrolases"/>
    <property type="match status" value="1"/>
</dbReference>
<dbReference type="InterPro" id="IPR050055">
    <property type="entry name" value="EF-Tu_GTPase"/>
</dbReference>
<dbReference type="SUPFAM" id="SSF50447">
    <property type="entry name" value="Translation proteins"/>
    <property type="match status" value="1"/>
</dbReference>
<dbReference type="PANTHER" id="PTHR43721:SF9">
    <property type="entry name" value="GTP-BINDING PROTEIN 1"/>
    <property type="match status" value="1"/>
</dbReference>
<dbReference type="Gene3D" id="3.40.50.300">
    <property type="entry name" value="P-loop containing nucleotide triphosphate hydrolases"/>
    <property type="match status" value="1"/>
</dbReference>
<sequence length="1196" mass="125593">MDDFNFDSLDLGRTWSPPTYIATAPPIVCRDKNHSQRRNNGERARSKRSESKGKAAGRRGSPIRACSDASVLGSSQGSSCSDGELSLASSSLPPLDRSAGGAGSSRAGPKGSKANPPPKKPHTAETLQARAEEAMKRSADVAHLEWLEPESDEGNVEYKLRLKDPSTMRFQQLVTQMKFRLSEGNGECFYYLGVEDDGFPRGLTEADLEQSLTTLKAMAAEVHATCTQLRTLPGSSGRSCAVLRVHRICRNEVSYVDLRIAVTGAVESGKSTLVAVLTNGARGRPILDNGRGSARMAVFRHKHEIESGRTSSISQQMVGYDEDGRVLNYSGVAPLTPAEIATSARKVLRFIDIGGHEKYLKTALYGMTSLLPDYVLLCVNTLAHGSSLPRASREHLAVALALEIPLAVVLTQVDVAEPKGSEAAIQQIRAVLSAAVAGAGAADGLPTKQHAHVSMPLVSSEAQASALAHEVAGNRMGAAQSMDAPLGLQRHLTVPLFATSAVTGSGIPLLHAFLASLRSTAQPATSALVGQEEGPSARPQMLSACSPLEAAASEASYSEAYSMFALSLDNDSCRSPEGFGVTPSSAERPPKKLYLPEQKPLTHFQVDQTFDVRGVGSVLSGTVLSGEILLGQQLWLGPSETGTFSIVAVTGIQREQLPVKMVRCGQHATLAVQLAASSAPLWGRKSTSSAAVPTIAEEDASCGAYSGSASPSHAASPSVAKPSCREGPAVPVLASSLQRESQSASSPRQNGAFQAESVASQSMAGPPQQGSAVENGNQGHGNSSKEPRIGPVRGGEAEQLPSKGAQAPAVPASEVFREHQPCRRPAKPLQGFATTPIESAHGGLHANGDVSGNGFKESSSYIEGRVGGSYVKLAQLHPPGSMAAQSQMLSDSAAGGTGSVETFGVGRSALEAVAPDNFAGMSIEWTAEGGRWVMRSNSAPALFPSSTPPAKKGTVLLDMSIQPQAVWRFEAVLVLLSGFWPPRGLVSGCWPPGSASPEQPGASLGAACGSLGEGSAEQSSSWPGRQRPRTGYTPVVHCGSVRQAAHVLHMTEMRSPGGAAIEHVHGVSLAPAVAAAAALLCPSTSGDKRQRLHVSDSEPAEVAKRRYDSPTSSTDEENAEVPVQGCWNQLTHKDGGMMGNSESCMEEGCVATVMFEFSQRPEWLQEGARLIVHDRTDNCLAGAGIVRRLFWQADTQ</sequence>
<accession>A0ABP1FUU9</accession>
<feature type="compositionally biased region" description="Low complexity" evidence="1">
    <location>
        <begin position="733"/>
        <end position="746"/>
    </location>
</feature>